<dbReference type="InterPro" id="IPR005135">
    <property type="entry name" value="Endo/exonuclease/phosphatase"/>
</dbReference>
<dbReference type="EMBL" id="JAVRHL010000003">
    <property type="protein sequence ID" value="MDT0683342.1"/>
    <property type="molecule type" value="Genomic_DNA"/>
</dbReference>
<comment type="caution">
    <text evidence="2">The sequence shown here is derived from an EMBL/GenBank/DDBJ whole genome shotgun (WGS) entry which is preliminary data.</text>
</comment>
<gene>
    <name evidence="2" type="ORF">RM543_11645</name>
</gene>
<proteinExistence type="predicted"/>
<keyword evidence="3" id="KW-1185">Reference proteome</keyword>
<keyword evidence="2" id="KW-0255">Endonuclease</keyword>
<keyword evidence="2" id="KW-0540">Nuclease</keyword>
<sequence>MTTQTVSCVTWNVHRAVGRDGRCDGARIVEAIAEDIRPAAPRILALQEADADDHPHGALFEGSRIEELTGLRSLHDEEDMRWGPESSGYLGNVLFLGPEFDVTSRRIVELPGHCPRAAILAETRIAGQALRIVSCHLSLLQMLRVAQLRLVAQVIARRPVMQTVLLGDLNEWRPWGGLALQPRATGLRLAGPRRSTFPSGRPVLPLDRILTDRPEAVRNARALSGPTVRAASDHLPLGAEVAVQARAA</sequence>
<dbReference type="Pfam" id="PF03372">
    <property type="entry name" value="Exo_endo_phos"/>
    <property type="match status" value="1"/>
</dbReference>
<dbReference type="Gene3D" id="3.60.10.10">
    <property type="entry name" value="Endonuclease/exonuclease/phosphatase"/>
    <property type="match status" value="1"/>
</dbReference>
<dbReference type="RefSeq" id="WP_311691790.1">
    <property type="nucleotide sequence ID" value="NZ_JAVRHL010000003.1"/>
</dbReference>
<evidence type="ECO:0000313" key="2">
    <source>
        <dbReference type="EMBL" id="MDT0683342.1"/>
    </source>
</evidence>
<accession>A0ABU3DI21</accession>
<dbReference type="InterPro" id="IPR036691">
    <property type="entry name" value="Endo/exonu/phosph_ase_sf"/>
</dbReference>
<dbReference type="Proteomes" id="UP001265259">
    <property type="component" value="Unassembled WGS sequence"/>
</dbReference>
<protein>
    <submittedName>
        <fullName evidence="2">Endonuclease</fullName>
    </submittedName>
</protein>
<organism evidence="2 3">
    <name type="scientific">Tropicimonas omnivorans</name>
    <dbReference type="NCBI Taxonomy" id="3075590"/>
    <lineage>
        <taxon>Bacteria</taxon>
        <taxon>Pseudomonadati</taxon>
        <taxon>Pseudomonadota</taxon>
        <taxon>Alphaproteobacteria</taxon>
        <taxon>Rhodobacterales</taxon>
        <taxon>Roseobacteraceae</taxon>
        <taxon>Tropicimonas</taxon>
    </lineage>
</organism>
<feature type="domain" description="Endonuclease/exonuclease/phosphatase" evidence="1">
    <location>
        <begin position="9"/>
        <end position="234"/>
    </location>
</feature>
<dbReference type="SUPFAM" id="SSF56219">
    <property type="entry name" value="DNase I-like"/>
    <property type="match status" value="1"/>
</dbReference>
<evidence type="ECO:0000313" key="3">
    <source>
        <dbReference type="Proteomes" id="UP001265259"/>
    </source>
</evidence>
<keyword evidence="2" id="KW-0378">Hydrolase</keyword>
<dbReference type="GO" id="GO:0004519">
    <property type="term" value="F:endonuclease activity"/>
    <property type="evidence" value="ECO:0007669"/>
    <property type="project" value="UniProtKB-KW"/>
</dbReference>
<evidence type="ECO:0000259" key="1">
    <source>
        <dbReference type="Pfam" id="PF03372"/>
    </source>
</evidence>
<name>A0ABU3DI21_9RHOB</name>
<reference evidence="2 3" key="1">
    <citation type="submission" date="2023-09" db="EMBL/GenBank/DDBJ databases">
        <authorList>
            <person name="Rey-Velasco X."/>
        </authorList>
    </citation>
    <scope>NUCLEOTIDE SEQUENCE [LARGE SCALE GENOMIC DNA]</scope>
    <source>
        <strain evidence="2 3">F158</strain>
    </source>
</reference>